<evidence type="ECO:0000256" key="2">
    <source>
        <dbReference type="ARBA" id="ARBA00022840"/>
    </source>
</evidence>
<name>A0A0L8IZ83_STRVR</name>
<dbReference type="PATRIC" id="fig|1938.6.peg.8915"/>
<dbReference type="Pfam" id="PF00196">
    <property type="entry name" value="GerE"/>
    <property type="match status" value="1"/>
</dbReference>
<dbReference type="PROSITE" id="PS00622">
    <property type="entry name" value="HTH_LUXR_1"/>
    <property type="match status" value="1"/>
</dbReference>
<keyword evidence="2" id="KW-0067">ATP-binding</keyword>
<comment type="caution">
    <text evidence="4">The sequence shown here is derived from an EMBL/GenBank/DDBJ whole genome shotgun (WGS) entry which is preliminary data.</text>
</comment>
<dbReference type="Pfam" id="PF13191">
    <property type="entry name" value="AAA_16"/>
    <property type="match status" value="1"/>
</dbReference>
<gene>
    <name evidence="4" type="ORF">ADK34_41420</name>
</gene>
<proteinExistence type="predicted"/>
<dbReference type="GO" id="GO:0003677">
    <property type="term" value="F:DNA binding"/>
    <property type="evidence" value="ECO:0007669"/>
    <property type="project" value="InterPro"/>
</dbReference>
<dbReference type="GO" id="GO:0005737">
    <property type="term" value="C:cytoplasm"/>
    <property type="evidence" value="ECO:0007669"/>
    <property type="project" value="TreeGrafter"/>
</dbReference>
<dbReference type="SMART" id="SM00421">
    <property type="entry name" value="HTH_LUXR"/>
    <property type="match status" value="1"/>
</dbReference>
<dbReference type="GO" id="GO:0004016">
    <property type="term" value="F:adenylate cyclase activity"/>
    <property type="evidence" value="ECO:0007669"/>
    <property type="project" value="TreeGrafter"/>
</dbReference>
<dbReference type="PANTHER" id="PTHR16305">
    <property type="entry name" value="TESTICULAR SOLUBLE ADENYLYL CYCLASE"/>
    <property type="match status" value="1"/>
</dbReference>
<dbReference type="Gene3D" id="3.40.50.300">
    <property type="entry name" value="P-loop containing nucleotide triphosphate hydrolases"/>
    <property type="match status" value="1"/>
</dbReference>
<dbReference type="InterPro" id="IPR011990">
    <property type="entry name" value="TPR-like_helical_dom_sf"/>
</dbReference>
<evidence type="ECO:0000313" key="5">
    <source>
        <dbReference type="Proteomes" id="UP000037023"/>
    </source>
</evidence>
<dbReference type="PRINTS" id="PR00038">
    <property type="entry name" value="HTHLUXR"/>
</dbReference>
<dbReference type="GO" id="GO:0006355">
    <property type="term" value="P:regulation of DNA-templated transcription"/>
    <property type="evidence" value="ECO:0007669"/>
    <property type="project" value="InterPro"/>
</dbReference>
<accession>A0A0L8IZ83</accession>
<dbReference type="Gene3D" id="1.25.40.10">
    <property type="entry name" value="Tetratricopeptide repeat domain"/>
    <property type="match status" value="2"/>
</dbReference>
<protein>
    <recommendedName>
        <fullName evidence="3">HTH luxR-type domain-containing protein</fullName>
    </recommendedName>
</protein>
<dbReference type="PROSITE" id="PS50043">
    <property type="entry name" value="HTH_LUXR_2"/>
    <property type="match status" value="1"/>
</dbReference>
<dbReference type="InterPro" id="IPR000792">
    <property type="entry name" value="Tscrpt_reg_LuxR_C"/>
</dbReference>
<evidence type="ECO:0000256" key="1">
    <source>
        <dbReference type="ARBA" id="ARBA00022741"/>
    </source>
</evidence>
<reference evidence="4 5" key="1">
    <citation type="submission" date="2015-06" db="EMBL/GenBank/DDBJ databases">
        <authorList>
            <person name="Hoefler B.C."/>
            <person name="Straight P.D."/>
        </authorList>
    </citation>
    <scope>NUCLEOTIDE SEQUENCE [LARGE SCALE GENOMIC DNA]</scope>
    <source>
        <strain evidence="4 5">NRRL 3427</strain>
    </source>
</reference>
<sequence>MDLLGQLLDALASGRGGRLFVEGEPGAGKTALLSLLVADARRRCCLVLRGAADELGQRFPLAGVVDCLETADPVIAAHRSAITELLTAPGTAGLAVGAAADSLVERVTGLCATRPVVLVLDNLQWADEASLLVWQRLGEAAARLPLLLVAALRTGGPDPARLAGLRQTLADQDGGVVMMDLPSLTEQETALFAQRSLGAIAGQRLLRHLAAAGGNPFYVGELLNALTRAGSITVTEGQAELGARLGDELPPARLTDSVVNRLVSLPRAVVDILRVATLLGAPFTTDDLATVTGRSREELDGIVGEAILAEVLEENGSALRFRHEVAREAFRAGLPGSLRDSLHLHAAKAFAQAGAPDRQIAGQLIPVRGAWDDWAVDWLVQAGDPLLAEAPWAATELVERALEQLDPAHRHRDRLQEYFLRGTFLLRRSGAADQIRLLRDQATEPERRARLTLILVLHLVQKHRVEEGLREVTQALETHAHAPEWTAQFRGPWAWLLWAGRRLDEAEAAATHVLADAELFPSPLSIGYARYTRALLLMRARRQQDALLELEQGIEATLGCEEATDVRVGLTLLSAHLLAALERLDEAKQALRTCRSLVEPTDPEGRTSWVVLLSATLNYRTGAWDEALDDLASLSELPTDSWMPAVRHGLAALILGSRDRPREAREHLAAVANVDVLTGVPGNQTSFLLAARALLAEREGKPEKALSLLLHTLDPELAAAHNQRFHLLPDVVRLTLAAGDTSAAATAARAAQEEAAQAPDEPVRGAVAQHCLGLVTSDPDALREALAYYERSVFRPGLGRLLEDLAVVQAGHGDMTGARASFGRAVEVYRSLGADWHIARADVRLRALGIRRAHRGVRDRNKSGWEALTPTELKVALLVAEGRTNPQVAAELLLSPRTVQTHVSHILTKLGARSRTDIAGEAVRLGALHERRLGRQDI</sequence>
<dbReference type="SUPFAM" id="SSF48452">
    <property type="entry name" value="TPR-like"/>
    <property type="match status" value="1"/>
</dbReference>
<dbReference type="InterPro" id="IPR036388">
    <property type="entry name" value="WH-like_DNA-bd_sf"/>
</dbReference>
<dbReference type="GO" id="GO:0005524">
    <property type="term" value="F:ATP binding"/>
    <property type="evidence" value="ECO:0007669"/>
    <property type="project" value="UniProtKB-KW"/>
</dbReference>
<evidence type="ECO:0000313" key="4">
    <source>
        <dbReference type="EMBL" id="KOG06867.1"/>
    </source>
</evidence>
<dbReference type="InterPro" id="IPR016032">
    <property type="entry name" value="Sig_transdc_resp-reg_C-effctor"/>
</dbReference>
<dbReference type="SUPFAM" id="SSF46894">
    <property type="entry name" value="C-terminal effector domain of the bipartite response regulators"/>
    <property type="match status" value="1"/>
</dbReference>
<dbReference type="CDD" id="cd06170">
    <property type="entry name" value="LuxR_C_like"/>
    <property type="match status" value="1"/>
</dbReference>
<dbReference type="InterPro" id="IPR027417">
    <property type="entry name" value="P-loop_NTPase"/>
</dbReference>
<dbReference type="Gene3D" id="1.10.10.10">
    <property type="entry name" value="Winged helix-like DNA-binding domain superfamily/Winged helix DNA-binding domain"/>
    <property type="match status" value="1"/>
</dbReference>
<feature type="domain" description="HTH luxR-type" evidence="3">
    <location>
        <begin position="861"/>
        <end position="926"/>
    </location>
</feature>
<keyword evidence="1" id="KW-0547">Nucleotide-binding</keyword>
<dbReference type="InterPro" id="IPR041664">
    <property type="entry name" value="AAA_16"/>
</dbReference>
<dbReference type="PANTHER" id="PTHR16305:SF35">
    <property type="entry name" value="TRANSCRIPTIONAL ACTIVATOR DOMAIN"/>
    <property type="match status" value="1"/>
</dbReference>
<evidence type="ECO:0000259" key="3">
    <source>
        <dbReference type="PROSITE" id="PS50043"/>
    </source>
</evidence>
<dbReference type="EMBL" id="LGUP01000422">
    <property type="protein sequence ID" value="KOG06867.1"/>
    <property type="molecule type" value="Genomic_DNA"/>
</dbReference>
<organism evidence="4 5">
    <name type="scientific">Streptomyces viridochromogenes</name>
    <dbReference type="NCBI Taxonomy" id="1938"/>
    <lineage>
        <taxon>Bacteria</taxon>
        <taxon>Bacillati</taxon>
        <taxon>Actinomycetota</taxon>
        <taxon>Actinomycetes</taxon>
        <taxon>Kitasatosporales</taxon>
        <taxon>Streptomycetaceae</taxon>
        <taxon>Streptomyces</taxon>
    </lineage>
</organism>
<dbReference type="AlphaFoldDB" id="A0A0L8IZ83"/>
<dbReference type="SUPFAM" id="SSF52540">
    <property type="entry name" value="P-loop containing nucleoside triphosphate hydrolases"/>
    <property type="match status" value="1"/>
</dbReference>
<dbReference type="Proteomes" id="UP000037023">
    <property type="component" value="Unassembled WGS sequence"/>
</dbReference>